<dbReference type="RefSeq" id="WP_183954680.1">
    <property type="nucleotide sequence ID" value="NZ_JACIEB010000002.1"/>
</dbReference>
<dbReference type="EMBL" id="JACIEB010000002">
    <property type="protein sequence ID" value="MBB3981669.1"/>
    <property type="molecule type" value="Genomic_DNA"/>
</dbReference>
<feature type="region of interest" description="Disordered" evidence="1">
    <location>
        <begin position="80"/>
        <end position="99"/>
    </location>
</feature>
<evidence type="ECO:0000313" key="3">
    <source>
        <dbReference type="EMBL" id="MBB3981669.1"/>
    </source>
</evidence>
<comment type="caution">
    <text evidence="3">The sequence shown here is derived from an EMBL/GenBank/DDBJ whole genome shotgun (WGS) entry which is preliminary data.</text>
</comment>
<sequence>MAQHDRRQEALQRIQIGLTGVAGVILLVGLASIVIDKARLGDAAAPPPAVPTLSANAVAPKEPLVELGVQPAADQAQVVPDLVPDPNLTQPIDNDQPKP</sequence>
<protein>
    <submittedName>
        <fullName evidence="3">Uncharacterized protein</fullName>
    </submittedName>
</protein>
<name>A0A7W6DFJ4_9SPHN</name>
<evidence type="ECO:0000256" key="1">
    <source>
        <dbReference type="SAM" id="MobiDB-lite"/>
    </source>
</evidence>
<feature type="transmembrane region" description="Helical" evidence="2">
    <location>
        <begin position="16"/>
        <end position="35"/>
    </location>
</feature>
<keyword evidence="2" id="KW-1133">Transmembrane helix</keyword>
<organism evidence="3 4">
    <name type="scientific">Sphingobium fontiphilum</name>
    <dbReference type="NCBI Taxonomy" id="944425"/>
    <lineage>
        <taxon>Bacteria</taxon>
        <taxon>Pseudomonadati</taxon>
        <taxon>Pseudomonadota</taxon>
        <taxon>Alphaproteobacteria</taxon>
        <taxon>Sphingomonadales</taxon>
        <taxon>Sphingomonadaceae</taxon>
        <taxon>Sphingobium</taxon>
    </lineage>
</organism>
<dbReference type="Proteomes" id="UP000552757">
    <property type="component" value="Unassembled WGS sequence"/>
</dbReference>
<keyword evidence="2" id="KW-0472">Membrane</keyword>
<dbReference type="AlphaFoldDB" id="A0A7W6DFJ4"/>
<evidence type="ECO:0000313" key="4">
    <source>
        <dbReference type="Proteomes" id="UP000552757"/>
    </source>
</evidence>
<keyword evidence="2" id="KW-0812">Transmembrane</keyword>
<keyword evidence="4" id="KW-1185">Reference proteome</keyword>
<proteinExistence type="predicted"/>
<gene>
    <name evidence="3" type="ORF">GGR44_001316</name>
</gene>
<accession>A0A7W6DFJ4</accession>
<reference evidence="3 4" key="1">
    <citation type="submission" date="2020-08" db="EMBL/GenBank/DDBJ databases">
        <title>Genomic Encyclopedia of Type Strains, Phase IV (KMG-IV): sequencing the most valuable type-strain genomes for metagenomic binning, comparative biology and taxonomic classification.</title>
        <authorList>
            <person name="Goeker M."/>
        </authorList>
    </citation>
    <scope>NUCLEOTIDE SEQUENCE [LARGE SCALE GENOMIC DNA]</scope>
    <source>
        <strain evidence="3 4">DSM 29348</strain>
    </source>
</reference>
<evidence type="ECO:0000256" key="2">
    <source>
        <dbReference type="SAM" id="Phobius"/>
    </source>
</evidence>